<sequence>MEKRNGILAIGNLLIDRTLVVSEYPQESMLTTITHVEKHCGGGCTNILFNLAKLDPHLPLFLSGAVGDDPEGAMILKQAKNKAIDVSQVVTVDLPTSFTDVMINRQTGDRTFFHYVGAMGLYDAQHFVSERFFLHKLTRFFA</sequence>
<evidence type="ECO:0000313" key="2">
    <source>
        <dbReference type="EMBL" id="PJG84843.1"/>
    </source>
</evidence>
<comment type="caution">
    <text evidence="2">The sequence shown here is derived from an EMBL/GenBank/DDBJ whole genome shotgun (WGS) entry which is preliminary data.</text>
</comment>
<dbReference type="OrthoDB" id="9813569at2"/>
<dbReference type="RefSeq" id="WP_100289123.1">
    <property type="nucleotide sequence ID" value="NZ_PHHA01000020.1"/>
</dbReference>
<proteinExistence type="predicted"/>
<dbReference type="GO" id="GO:0003824">
    <property type="term" value="F:catalytic activity"/>
    <property type="evidence" value="ECO:0007669"/>
    <property type="project" value="UniProtKB-ARBA"/>
</dbReference>
<dbReference type="EMBL" id="PHHA01000020">
    <property type="protein sequence ID" value="PJG84843.1"/>
    <property type="molecule type" value="Genomic_DNA"/>
</dbReference>
<dbReference type="InterPro" id="IPR011611">
    <property type="entry name" value="PfkB_dom"/>
</dbReference>
<dbReference type="Gene3D" id="3.40.1190.20">
    <property type="match status" value="1"/>
</dbReference>
<dbReference type="SUPFAM" id="SSF53613">
    <property type="entry name" value="Ribokinase-like"/>
    <property type="match status" value="1"/>
</dbReference>
<dbReference type="Proteomes" id="UP000229329">
    <property type="component" value="Unassembled WGS sequence"/>
</dbReference>
<feature type="domain" description="Carbohydrate kinase PfkB" evidence="1">
    <location>
        <begin position="7"/>
        <end position="128"/>
    </location>
</feature>
<accession>A0A2M8S115</accession>
<reference evidence="2 3" key="1">
    <citation type="submission" date="2017-11" db="EMBL/GenBank/DDBJ databases">
        <title>Reclassification of Bisgaard taxon 7 as Conservatibacter flavescens gen. nov., sp. nov.</title>
        <authorList>
            <person name="Christensen H."/>
        </authorList>
    </citation>
    <scope>NUCLEOTIDE SEQUENCE [LARGE SCALE GENOMIC DNA]</scope>
    <source>
        <strain evidence="2 3">7_4</strain>
    </source>
</reference>
<dbReference type="PANTHER" id="PTHR42774:SF3">
    <property type="entry name" value="KETOHEXOKINASE"/>
    <property type="match status" value="1"/>
</dbReference>
<dbReference type="PANTHER" id="PTHR42774">
    <property type="entry name" value="PHOSPHOTRANSFERASE SYSTEM TRANSPORT PROTEIN"/>
    <property type="match status" value="1"/>
</dbReference>
<name>A0A2M8S115_9PAST</name>
<dbReference type="InterPro" id="IPR052562">
    <property type="entry name" value="Ketohexokinase-related"/>
</dbReference>
<organism evidence="2 3">
    <name type="scientific">Conservatibacter flavescens</name>
    <dbReference type="NCBI Taxonomy" id="28161"/>
    <lineage>
        <taxon>Bacteria</taxon>
        <taxon>Pseudomonadati</taxon>
        <taxon>Pseudomonadota</taxon>
        <taxon>Gammaproteobacteria</taxon>
        <taxon>Pasteurellales</taxon>
        <taxon>Pasteurellaceae</taxon>
        <taxon>Conservatibacter</taxon>
    </lineage>
</organism>
<dbReference type="Pfam" id="PF00294">
    <property type="entry name" value="PfkB"/>
    <property type="match status" value="1"/>
</dbReference>
<dbReference type="InterPro" id="IPR029056">
    <property type="entry name" value="Ribokinase-like"/>
</dbReference>
<gene>
    <name evidence="2" type="ORF">CVP05_08365</name>
</gene>
<evidence type="ECO:0000313" key="3">
    <source>
        <dbReference type="Proteomes" id="UP000229329"/>
    </source>
</evidence>
<keyword evidence="3" id="KW-1185">Reference proteome</keyword>
<evidence type="ECO:0000259" key="1">
    <source>
        <dbReference type="Pfam" id="PF00294"/>
    </source>
</evidence>
<dbReference type="AlphaFoldDB" id="A0A2M8S115"/>
<protein>
    <recommendedName>
        <fullName evidence="1">Carbohydrate kinase PfkB domain-containing protein</fullName>
    </recommendedName>
</protein>